<organism evidence="1">
    <name type="scientific">Amphimedon queenslandica</name>
    <name type="common">Sponge</name>
    <dbReference type="NCBI Taxonomy" id="400682"/>
    <lineage>
        <taxon>Eukaryota</taxon>
        <taxon>Metazoa</taxon>
        <taxon>Porifera</taxon>
        <taxon>Demospongiae</taxon>
        <taxon>Heteroscleromorpha</taxon>
        <taxon>Haplosclerida</taxon>
        <taxon>Niphatidae</taxon>
        <taxon>Amphimedon</taxon>
    </lineage>
</organism>
<evidence type="ECO:0000313" key="1">
    <source>
        <dbReference type="EnsemblMetazoa" id="Aqu2.1.29654_001"/>
    </source>
</evidence>
<sequence>LFRETYSQHRMRTEGNRSPLQLWISGMATMNDTDVVNTSDYDCRYGINCDALCHCNVMMIMRHLFNRYLALLLMSNWYYKDIDVLEVRDHFGVGLYI</sequence>
<dbReference type="EnsemblMetazoa" id="Aqu2.1.29654_001">
    <property type="protein sequence ID" value="Aqu2.1.29654_001"/>
    <property type="gene ID" value="Aqu2.1.29654"/>
</dbReference>
<protein>
    <submittedName>
        <fullName evidence="1">Uncharacterized protein</fullName>
    </submittedName>
</protein>
<accession>A0A1X7UQ71</accession>
<name>A0A1X7UQ71_AMPQE</name>
<reference evidence="1" key="1">
    <citation type="submission" date="2017-05" db="UniProtKB">
        <authorList>
            <consortium name="EnsemblMetazoa"/>
        </authorList>
    </citation>
    <scope>IDENTIFICATION</scope>
</reference>
<dbReference type="InParanoid" id="A0A1X7UQ71"/>
<dbReference type="AlphaFoldDB" id="A0A1X7UQ71"/>
<proteinExistence type="predicted"/>